<dbReference type="Gene3D" id="3.40.50.1820">
    <property type="entry name" value="alpha/beta hydrolase"/>
    <property type="match status" value="1"/>
</dbReference>
<evidence type="ECO:0000256" key="8">
    <source>
        <dbReference type="ARBA" id="ARBA00022703"/>
    </source>
</evidence>
<keyword evidence="13" id="KW-0333">Golgi apparatus</keyword>
<dbReference type="InterPro" id="IPR007232">
    <property type="entry name" value="Rad52_Rad59_Rad22"/>
</dbReference>
<feature type="region of interest" description="Disordered" evidence="24">
    <location>
        <begin position="584"/>
        <end position="650"/>
    </location>
</feature>
<gene>
    <name evidence="26" type="ORF">K504DRAFT_506765</name>
</gene>
<dbReference type="Pfam" id="PF00450">
    <property type="entry name" value="Peptidase_S10"/>
    <property type="match status" value="1"/>
</dbReference>
<dbReference type="GO" id="GO:0045002">
    <property type="term" value="P:double-strand break repair via single-strand annealing"/>
    <property type="evidence" value="ECO:0007669"/>
    <property type="project" value="InterPro"/>
</dbReference>
<dbReference type="NCBIfam" id="TIGR00607">
    <property type="entry name" value="rad52"/>
    <property type="match status" value="1"/>
</dbReference>
<evidence type="ECO:0000256" key="4">
    <source>
        <dbReference type="ARBA" id="ARBA00009431"/>
    </source>
</evidence>
<dbReference type="PROSITE" id="PS00131">
    <property type="entry name" value="CARBOXYPEPT_SER_SER"/>
    <property type="match status" value="1"/>
</dbReference>
<evidence type="ECO:0000256" key="1">
    <source>
        <dbReference type="ARBA" id="ARBA00001003"/>
    </source>
</evidence>
<evidence type="ECO:0000313" key="27">
    <source>
        <dbReference type="Proteomes" id="UP000799428"/>
    </source>
</evidence>
<evidence type="ECO:0000256" key="14">
    <source>
        <dbReference type="ARBA" id="ARBA00023136"/>
    </source>
</evidence>
<dbReference type="PRINTS" id="PR00724">
    <property type="entry name" value="CRBOXYPTASEC"/>
</dbReference>
<feature type="compositionally biased region" description="Polar residues" evidence="24">
    <location>
        <begin position="954"/>
        <end position="964"/>
    </location>
</feature>
<keyword evidence="11" id="KW-0378">Hydrolase</keyword>
<evidence type="ECO:0000256" key="17">
    <source>
        <dbReference type="ARBA" id="ARBA00023204"/>
    </source>
</evidence>
<evidence type="ECO:0000256" key="23">
    <source>
        <dbReference type="ARBA" id="ARBA00077224"/>
    </source>
</evidence>
<dbReference type="GO" id="GO:0005634">
    <property type="term" value="C:nucleus"/>
    <property type="evidence" value="ECO:0007669"/>
    <property type="project" value="InterPro"/>
</dbReference>
<keyword evidence="27" id="KW-1185">Reference proteome</keyword>
<keyword evidence="12" id="KW-1133">Transmembrane helix</keyword>
<accession>A0A6G1JW77</accession>
<evidence type="ECO:0000256" key="25">
    <source>
        <dbReference type="SAM" id="SignalP"/>
    </source>
</evidence>
<keyword evidence="9 25" id="KW-0732">Signal</keyword>
<feature type="compositionally biased region" description="Polar residues" evidence="24">
    <location>
        <begin position="1074"/>
        <end position="1092"/>
    </location>
</feature>
<dbReference type="FunFam" id="3.30.390.80:FF:000001">
    <property type="entry name" value="DNA repair protein RAD52 homolog"/>
    <property type="match status" value="1"/>
</dbReference>
<evidence type="ECO:0000256" key="20">
    <source>
        <dbReference type="ARBA" id="ARBA00040403"/>
    </source>
</evidence>
<dbReference type="GO" id="GO:0000730">
    <property type="term" value="P:DNA recombinase assembly"/>
    <property type="evidence" value="ECO:0007669"/>
    <property type="project" value="InterPro"/>
</dbReference>
<dbReference type="InterPro" id="IPR001563">
    <property type="entry name" value="Peptidase_S10"/>
</dbReference>
<evidence type="ECO:0000256" key="21">
    <source>
        <dbReference type="ARBA" id="ARBA00040628"/>
    </source>
</evidence>
<comment type="catalytic activity">
    <reaction evidence="1">
        <text>Preferential release of a C-terminal arginine or lysine residue.</text>
        <dbReference type="EC" id="3.4.16.6"/>
    </reaction>
</comment>
<feature type="region of interest" description="Disordered" evidence="24">
    <location>
        <begin position="472"/>
        <end position="497"/>
    </location>
</feature>
<dbReference type="GO" id="GO:0004185">
    <property type="term" value="F:serine-type carboxypeptidase activity"/>
    <property type="evidence" value="ECO:0007669"/>
    <property type="project" value="UniProtKB-EC"/>
</dbReference>
<evidence type="ECO:0000256" key="12">
    <source>
        <dbReference type="ARBA" id="ARBA00022989"/>
    </source>
</evidence>
<evidence type="ECO:0000313" key="26">
    <source>
        <dbReference type="EMBL" id="KAF2704798.1"/>
    </source>
</evidence>
<keyword evidence="7" id="KW-0812">Transmembrane</keyword>
<dbReference type="SUPFAM" id="SSF54768">
    <property type="entry name" value="dsRNA-binding domain-like"/>
    <property type="match status" value="1"/>
</dbReference>
<comment type="similarity">
    <text evidence="4">Belongs to the peptidase S10 family.</text>
</comment>
<dbReference type="Pfam" id="PF04098">
    <property type="entry name" value="Rad52_Rad22"/>
    <property type="match status" value="1"/>
</dbReference>
<evidence type="ECO:0000256" key="6">
    <source>
        <dbReference type="ARBA" id="ARBA00022670"/>
    </source>
</evidence>
<dbReference type="InterPro" id="IPR041247">
    <property type="entry name" value="Rad52_fam"/>
</dbReference>
<feature type="compositionally biased region" description="Polar residues" evidence="24">
    <location>
        <begin position="1183"/>
        <end position="1195"/>
    </location>
</feature>
<dbReference type="GO" id="GO:0006508">
    <property type="term" value="P:proteolysis"/>
    <property type="evidence" value="ECO:0007669"/>
    <property type="project" value="UniProtKB-KW"/>
</dbReference>
<dbReference type="PANTHER" id="PTHR12132:SF1">
    <property type="entry name" value="DNA REPAIR PROTEIN RAD52 HOMOLOG"/>
    <property type="match status" value="1"/>
</dbReference>
<name>A0A6G1JW77_9PLEO</name>
<organism evidence="26 27">
    <name type="scientific">Pleomassaria siparia CBS 279.74</name>
    <dbReference type="NCBI Taxonomy" id="1314801"/>
    <lineage>
        <taxon>Eukaryota</taxon>
        <taxon>Fungi</taxon>
        <taxon>Dikarya</taxon>
        <taxon>Ascomycota</taxon>
        <taxon>Pezizomycotina</taxon>
        <taxon>Dothideomycetes</taxon>
        <taxon>Pleosporomycetidae</taxon>
        <taxon>Pleosporales</taxon>
        <taxon>Pleomassariaceae</taxon>
        <taxon>Pleomassaria</taxon>
    </lineage>
</organism>
<feature type="compositionally biased region" description="Basic and acidic residues" evidence="24">
    <location>
        <begin position="1131"/>
        <end position="1155"/>
    </location>
</feature>
<dbReference type="SUPFAM" id="SSF53474">
    <property type="entry name" value="alpha/beta-Hydrolases"/>
    <property type="match status" value="1"/>
</dbReference>
<dbReference type="GO" id="GO:0005794">
    <property type="term" value="C:Golgi apparatus"/>
    <property type="evidence" value="ECO:0007669"/>
    <property type="project" value="UniProtKB-SubCell"/>
</dbReference>
<feature type="compositionally biased region" description="Basic and acidic residues" evidence="24">
    <location>
        <begin position="1248"/>
        <end position="1262"/>
    </location>
</feature>
<feature type="compositionally biased region" description="Basic and acidic residues" evidence="24">
    <location>
        <begin position="628"/>
        <end position="642"/>
    </location>
</feature>
<dbReference type="EC" id="3.4.16.6" evidence="19"/>
<evidence type="ECO:0000256" key="5">
    <source>
        <dbReference type="ARBA" id="ARBA00022645"/>
    </source>
</evidence>
<evidence type="ECO:0000256" key="13">
    <source>
        <dbReference type="ARBA" id="ARBA00023034"/>
    </source>
</evidence>
<evidence type="ECO:0000256" key="22">
    <source>
        <dbReference type="ARBA" id="ARBA00042717"/>
    </source>
</evidence>
<dbReference type="FunFam" id="3.40.50.1820:FF:000121">
    <property type="entry name" value="Carboxypeptidase D"/>
    <property type="match status" value="1"/>
</dbReference>
<evidence type="ECO:0000256" key="10">
    <source>
        <dbReference type="ARBA" id="ARBA00022763"/>
    </source>
</evidence>
<dbReference type="InterPro" id="IPR018202">
    <property type="entry name" value="Ser_caboxypep_ser_AS"/>
</dbReference>
<feature type="signal peptide" evidence="25">
    <location>
        <begin position="1"/>
        <end position="30"/>
    </location>
</feature>
<sequence>MLFTYSPSPWGSALIGGLLASLSLVTGTNAEPTQADYFVKELPGAPQPLLKMHAGHIEVDAANNGNLFFWHHQNRHIANKQRTVIWLNGGPGCSSMDGALMEIGPYRVLEGGQLEYNNGSWDEFANVLFVDQPVGTGFSYVNTNSYLSELDQMADHFMIFLDKFFKLFPEYEADDLYLAGESYAGQHIPYIARGILNRNKQASNKPWALKGLLIGNGWISPVDQYLSYLPYAYKAGLVKPGSDSAKRIEAQQSICIKLLDQGQKDHVDTRECEAIMVAILEETADQKAPRDQQCLNMYDIRLRDDSSCGMNWPPDLATVTPYLHRTDVITALHINPDKKTGWTECNGAVSANFRAKNSAPTYTFLPELLAEVPITLFSGDKDLICNHLGTERLIDNMSWNGGKGMEQSPGVWAPRRDWTFEGEPAGTYQEARNLTYVVFYNSSHMVPFDYPRRSRDMLDRFLGVDISAIGGEPTDSRIDGEKGPLVSVGGHPNSTKAEEDKTKQLHDAEWKAYYRSGEVALVIVVILAGLWGFFIWRARKQASGYQGVDGGDEGRESLIAGMGLDNFRRKDRNRGDLEAADFDERELDNLEEGARAPLSGKPGARDRVPQNDSSFSLGGASSDGEGSGSDKGRRMAAREKPGDQYNSPNIKNPFAEHVVNQFTAQEIATLQARLNKQLGPEYLSYRPGGGGTQVAYLEGQKAIALANDVFGFNGWSSSLQTVQIDFVDENPQNGKISMGLSIIVRITLKDGTYHEDIGYGSIQNSPAKAAAFEKAKKEAATDGLKRALRSFGNVLGNCLYDKDYLKKVKPMKVKPVAFQEGELHRHPDFAPPVKQEVKREVKQETINVKTEPHRTPIRTNQIIRTRTEALGGTSAIIADLDDEFGENFFDDVDISEHQGDEFTFEPVSAAGEPISKSLEASKAADHSSDTVSGRTTPGPNGGPPRQPVPRMQPNGFQQQKNHNQGKPPVNAPNGRAPQTPIPQQNNPRSNVDGRANGSTVETNVPSKPQFQPKLNHQNQQPLRPTPPDAASRPQVQPQQNQQPLRPTPPNAASNPQYQPQQNQSLRPTPPQAESGPQGNNASVTNQTTNQRPSGPPVGFVTSRVAERLQNSDATTPLSHLPAFNPHAESPVPKEKRTPGIDHTRSKHVSREDVGIPEKPQLVQPPAQGNGGIQRAGGAPYTRPNLNFVNPQQTNGRKIGMPGQSPLANRGAYKPPTVVAGVKRPPLQDVSNQSGGPHGANGPVTDAQGHGHDDKRPKLEGRGPENVGPRALGT</sequence>
<dbReference type="PANTHER" id="PTHR12132">
    <property type="entry name" value="DNA REPAIR AND RECOMBINATION PROTEIN RAD52, RAD59"/>
    <property type="match status" value="1"/>
</dbReference>
<dbReference type="Gene3D" id="3.30.390.80">
    <property type="entry name" value="DNA repair protein Rad52/59/22"/>
    <property type="match status" value="1"/>
</dbReference>
<dbReference type="InterPro" id="IPR029058">
    <property type="entry name" value="AB_hydrolase_fold"/>
</dbReference>
<dbReference type="InterPro" id="IPR004585">
    <property type="entry name" value="DNA_recomb/repair_Rad52"/>
</dbReference>
<dbReference type="InterPro" id="IPR042525">
    <property type="entry name" value="Rad52_Rad59_Rad22_sf"/>
</dbReference>
<proteinExistence type="inferred from homology"/>
<dbReference type="GO" id="GO:0006312">
    <property type="term" value="P:mitotic recombination"/>
    <property type="evidence" value="ECO:0007669"/>
    <property type="project" value="TreeGrafter"/>
</dbReference>
<evidence type="ECO:0000256" key="9">
    <source>
        <dbReference type="ARBA" id="ARBA00022729"/>
    </source>
</evidence>
<evidence type="ECO:0000256" key="18">
    <source>
        <dbReference type="ARBA" id="ARBA00037042"/>
    </source>
</evidence>
<feature type="compositionally biased region" description="Polar residues" evidence="24">
    <location>
        <begin position="1108"/>
        <end position="1117"/>
    </location>
</feature>
<evidence type="ECO:0000256" key="7">
    <source>
        <dbReference type="ARBA" id="ARBA00022692"/>
    </source>
</evidence>
<feature type="region of interest" description="Disordered" evidence="24">
    <location>
        <begin position="918"/>
        <end position="1273"/>
    </location>
</feature>
<keyword evidence="6" id="KW-0645">Protease</keyword>
<keyword evidence="14" id="KW-0472">Membrane</keyword>
<keyword evidence="15" id="KW-0233">DNA recombination</keyword>
<evidence type="ECO:0000256" key="16">
    <source>
        <dbReference type="ARBA" id="ARBA00023180"/>
    </source>
</evidence>
<comment type="similarity">
    <text evidence="3">Belongs to the RAD52 family.</text>
</comment>
<keyword evidence="10" id="KW-0227">DNA damage</keyword>
<dbReference type="EMBL" id="MU005781">
    <property type="protein sequence ID" value="KAF2704798.1"/>
    <property type="molecule type" value="Genomic_DNA"/>
</dbReference>
<dbReference type="Proteomes" id="UP000799428">
    <property type="component" value="Unassembled WGS sequence"/>
</dbReference>
<feature type="compositionally biased region" description="Polar residues" evidence="24">
    <location>
        <begin position="996"/>
        <end position="1022"/>
    </location>
</feature>
<evidence type="ECO:0000256" key="24">
    <source>
        <dbReference type="SAM" id="MobiDB-lite"/>
    </source>
</evidence>
<feature type="compositionally biased region" description="Low complexity" evidence="24">
    <location>
        <begin position="1033"/>
        <end position="1064"/>
    </location>
</feature>
<dbReference type="GO" id="GO:0003697">
    <property type="term" value="F:single-stranded DNA binding"/>
    <property type="evidence" value="ECO:0007669"/>
    <property type="project" value="UniProtKB-ARBA"/>
</dbReference>
<feature type="chain" id="PRO_5028281486" description="Pheromone-processing carboxypeptidase KEX1" evidence="25">
    <location>
        <begin position="31"/>
        <end position="1273"/>
    </location>
</feature>
<evidence type="ECO:0000256" key="19">
    <source>
        <dbReference type="ARBA" id="ARBA00038895"/>
    </source>
</evidence>
<dbReference type="AlphaFoldDB" id="A0A6G1JW77"/>
<evidence type="ECO:0000256" key="15">
    <source>
        <dbReference type="ARBA" id="ARBA00023172"/>
    </source>
</evidence>
<keyword evidence="17" id="KW-0234">DNA repair</keyword>
<evidence type="ECO:0000256" key="3">
    <source>
        <dbReference type="ARBA" id="ARBA00006638"/>
    </source>
</evidence>
<reference evidence="26" key="1">
    <citation type="journal article" date="2020" name="Stud. Mycol.">
        <title>101 Dothideomycetes genomes: a test case for predicting lifestyles and emergence of pathogens.</title>
        <authorList>
            <person name="Haridas S."/>
            <person name="Albert R."/>
            <person name="Binder M."/>
            <person name="Bloem J."/>
            <person name="Labutti K."/>
            <person name="Salamov A."/>
            <person name="Andreopoulos B."/>
            <person name="Baker S."/>
            <person name="Barry K."/>
            <person name="Bills G."/>
            <person name="Bluhm B."/>
            <person name="Cannon C."/>
            <person name="Castanera R."/>
            <person name="Culley D."/>
            <person name="Daum C."/>
            <person name="Ezra D."/>
            <person name="Gonzalez J."/>
            <person name="Henrissat B."/>
            <person name="Kuo A."/>
            <person name="Liang C."/>
            <person name="Lipzen A."/>
            <person name="Lutzoni F."/>
            <person name="Magnuson J."/>
            <person name="Mondo S."/>
            <person name="Nolan M."/>
            <person name="Ohm R."/>
            <person name="Pangilinan J."/>
            <person name="Park H.-J."/>
            <person name="Ramirez L."/>
            <person name="Alfaro M."/>
            <person name="Sun H."/>
            <person name="Tritt A."/>
            <person name="Yoshinaga Y."/>
            <person name="Zwiers L.-H."/>
            <person name="Turgeon B."/>
            <person name="Goodwin S."/>
            <person name="Spatafora J."/>
            <person name="Crous P."/>
            <person name="Grigoriev I."/>
        </authorList>
    </citation>
    <scope>NUCLEOTIDE SEQUENCE</scope>
    <source>
        <strain evidence="26">CBS 279.74</strain>
    </source>
</reference>
<dbReference type="OrthoDB" id="443318at2759"/>
<comment type="function">
    <text evidence="18">Protease with a carboxypeptidase B-like function involved in the C-terminal processing of the lysine and arginine residues from protein precursors. Promotes cell fusion and is involved in the programmed cell death.</text>
</comment>
<keyword evidence="5" id="KW-0121">Carboxypeptidase</keyword>
<dbReference type="GO" id="GO:0006915">
    <property type="term" value="P:apoptotic process"/>
    <property type="evidence" value="ECO:0007669"/>
    <property type="project" value="UniProtKB-KW"/>
</dbReference>
<comment type="subcellular location">
    <subcellularLocation>
        <location evidence="2">Golgi apparatus</location>
        <location evidence="2">trans-Golgi network membrane</location>
        <topology evidence="2">Single-pass type I membrane protein</topology>
    </subcellularLocation>
</comment>
<keyword evidence="8" id="KW-0053">Apoptosis</keyword>
<protein>
    <recommendedName>
        <fullName evidence="21">Pheromone-processing carboxypeptidase KEX1</fullName>
        <ecNumber evidence="19">3.4.16.6</ecNumber>
    </recommendedName>
    <alternativeName>
        <fullName evidence="22">Carboxypeptidase D</fullName>
    </alternativeName>
    <alternativeName>
        <fullName evidence="20">Pheromone-processing carboxypeptidase kex1</fullName>
    </alternativeName>
    <alternativeName>
        <fullName evidence="23">RAD52 homolog</fullName>
    </alternativeName>
</protein>
<evidence type="ECO:0000256" key="2">
    <source>
        <dbReference type="ARBA" id="ARBA00004393"/>
    </source>
</evidence>
<evidence type="ECO:0000256" key="11">
    <source>
        <dbReference type="ARBA" id="ARBA00022801"/>
    </source>
</evidence>
<keyword evidence="16" id="KW-0325">Glycoprotein</keyword>